<dbReference type="InterPro" id="IPR036201">
    <property type="entry name" value="Pacifastin_dom_sf"/>
</dbReference>
<comment type="similarity">
    <text evidence="5">Belongs to the protease inhibitor I19 family.</text>
</comment>
<keyword evidence="6" id="KW-0732">Signal</keyword>
<evidence type="ECO:0000256" key="4">
    <source>
        <dbReference type="ARBA" id="ARBA00022900"/>
    </source>
</evidence>
<dbReference type="EMBL" id="OD569833">
    <property type="protein sequence ID" value="CAD7448316.1"/>
    <property type="molecule type" value="Genomic_DNA"/>
</dbReference>
<organism evidence="7">
    <name type="scientific">Timema bartmani</name>
    <dbReference type="NCBI Taxonomy" id="61472"/>
    <lineage>
        <taxon>Eukaryota</taxon>
        <taxon>Metazoa</taxon>
        <taxon>Ecdysozoa</taxon>
        <taxon>Arthropoda</taxon>
        <taxon>Hexapoda</taxon>
        <taxon>Insecta</taxon>
        <taxon>Pterygota</taxon>
        <taxon>Neoptera</taxon>
        <taxon>Polyneoptera</taxon>
        <taxon>Phasmatodea</taxon>
        <taxon>Timematodea</taxon>
        <taxon>Timematoidea</taxon>
        <taxon>Timematidae</taxon>
        <taxon>Timema</taxon>
    </lineage>
</organism>
<reference evidence="7" key="1">
    <citation type="submission" date="2020-11" db="EMBL/GenBank/DDBJ databases">
        <authorList>
            <person name="Tran Van P."/>
        </authorList>
    </citation>
    <scope>NUCLEOTIDE SEQUENCE</scope>
</reference>
<sequence length="163" mass="18271">MDHLVKVFLPLMLLFKMDVDAQGVSQWSEKEFLRCAPDVKFILQCNVCDCPQDGVSGICNNATCPISNTFKFVKMYKKGDLEEDISGKTCKAGQNYIACHECYCKGVDDPQFCIPIKLFWVVNDNMSISGCCDKLVNKQNICADNMDEVSAFLTVNQARGQDK</sequence>
<comment type="subcellular location">
    <subcellularLocation>
        <location evidence="1">Secreted</location>
    </subcellularLocation>
</comment>
<keyword evidence="3" id="KW-0646">Protease inhibitor</keyword>
<evidence type="ECO:0000256" key="3">
    <source>
        <dbReference type="ARBA" id="ARBA00022690"/>
    </source>
</evidence>
<evidence type="ECO:0000256" key="2">
    <source>
        <dbReference type="ARBA" id="ARBA00022525"/>
    </source>
</evidence>
<gene>
    <name evidence="7" type="ORF">TBIB3V08_LOCUS10603</name>
</gene>
<dbReference type="SUPFAM" id="SSF57283">
    <property type="entry name" value="PMP inhibitors"/>
    <property type="match status" value="1"/>
</dbReference>
<feature type="chain" id="PRO_5030960537" description="Sodefrin-like factor" evidence="6">
    <location>
        <begin position="22"/>
        <end position="163"/>
    </location>
</feature>
<evidence type="ECO:0000256" key="5">
    <source>
        <dbReference type="ARBA" id="ARBA00029459"/>
    </source>
</evidence>
<name>A0A7R9I6J0_9NEOP</name>
<evidence type="ECO:0008006" key="8">
    <source>
        <dbReference type="Google" id="ProtNLM"/>
    </source>
</evidence>
<feature type="signal peptide" evidence="6">
    <location>
        <begin position="1"/>
        <end position="21"/>
    </location>
</feature>
<keyword evidence="2" id="KW-0964">Secreted</keyword>
<evidence type="ECO:0000313" key="7">
    <source>
        <dbReference type="EMBL" id="CAD7448316.1"/>
    </source>
</evidence>
<protein>
    <recommendedName>
        <fullName evidence="8">Sodefrin-like factor</fullName>
    </recommendedName>
</protein>
<accession>A0A7R9I6J0</accession>
<dbReference type="GO" id="GO:0005576">
    <property type="term" value="C:extracellular region"/>
    <property type="evidence" value="ECO:0007669"/>
    <property type="project" value="UniProtKB-SubCell"/>
</dbReference>
<keyword evidence="4" id="KW-0722">Serine protease inhibitor</keyword>
<evidence type="ECO:0000256" key="6">
    <source>
        <dbReference type="SAM" id="SignalP"/>
    </source>
</evidence>
<dbReference type="AlphaFoldDB" id="A0A7R9I6J0"/>
<proteinExistence type="inferred from homology"/>
<evidence type="ECO:0000256" key="1">
    <source>
        <dbReference type="ARBA" id="ARBA00004613"/>
    </source>
</evidence>
<dbReference type="GO" id="GO:0004867">
    <property type="term" value="F:serine-type endopeptidase inhibitor activity"/>
    <property type="evidence" value="ECO:0007669"/>
    <property type="project" value="UniProtKB-KW"/>
</dbReference>